<dbReference type="EMBL" id="JTFC01000008">
    <property type="protein sequence ID" value="RUS58082.1"/>
    <property type="molecule type" value="Genomic_DNA"/>
</dbReference>
<feature type="transmembrane region" description="Helical" evidence="1">
    <location>
        <begin position="114"/>
        <end position="134"/>
    </location>
</feature>
<evidence type="ECO:0000313" key="2">
    <source>
        <dbReference type="EMBL" id="RUS58082.1"/>
    </source>
</evidence>
<gene>
    <name evidence="2" type="ORF">QI30_02735</name>
</gene>
<evidence type="ECO:0000256" key="1">
    <source>
        <dbReference type="SAM" id="Phobius"/>
    </source>
</evidence>
<feature type="transmembrane region" description="Helical" evidence="1">
    <location>
        <begin position="168"/>
        <end position="190"/>
    </location>
</feature>
<evidence type="ECO:0000313" key="3">
    <source>
        <dbReference type="Proteomes" id="UP000288623"/>
    </source>
</evidence>
<dbReference type="Pfam" id="PF11193">
    <property type="entry name" value="DUF2812"/>
    <property type="match status" value="1"/>
</dbReference>
<keyword evidence="3" id="KW-1185">Reference proteome</keyword>
<dbReference type="Proteomes" id="UP000288623">
    <property type="component" value="Unassembled WGS sequence"/>
</dbReference>
<name>A0A433RXT1_9BACL</name>
<dbReference type="AlphaFoldDB" id="A0A433RXT1"/>
<accession>A0A433RXT1</accession>
<reference evidence="2 3" key="1">
    <citation type="submission" date="2014-11" db="EMBL/GenBank/DDBJ databases">
        <title>Genome sequence and analysis of novel Kurthia sp.</title>
        <authorList>
            <person name="Lawson J.N."/>
            <person name="Gonzalez J.E."/>
            <person name="Rinauldi L."/>
            <person name="Xuan Z."/>
            <person name="Firman A."/>
            <person name="Shaddox L."/>
            <person name="Trudeau A."/>
            <person name="Shah S."/>
            <person name="Reiman D."/>
        </authorList>
    </citation>
    <scope>NUCLEOTIDE SEQUENCE [LARGE SCALE GENOMIC DNA]</scope>
    <source>
        <strain evidence="2 3">3B1D</strain>
    </source>
</reference>
<protein>
    <recommendedName>
        <fullName evidence="4">DUF2812 domain-containing protein</fullName>
    </recommendedName>
</protein>
<dbReference type="RefSeq" id="WP_126989419.1">
    <property type="nucleotide sequence ID" value="NZ_JTFC01000008.1"/>
</dbReference>
<sequence length="199" mass="23669">MKKTNWFRINVLKEEQWLNGFLQQGYKITKVTSWRSGFVFEKTSQAYVVRIDCQKAMKKEAFEEYKLMYEDFGWSYLQGSRSSGKHYWQKVSEGQEADQLFSDRQSTKNYYKQLMNYSLMFALPFFVLSCILFQQGTLSPDNMYLTRGLWDMEGSLFWKAFLFETPFALLRLFCPLIVIGSAILSLSAYYEYRKLQQQV</sequence>
<dbReference type="OrthoDB" id="8757095at2"/>
<organism evidence="2 3">
    <name type="scientific">Candidatus Kurthia intestinigallinarum</name>
    <dbReference type="NCBI Taxonomy" id="1562256"/>
    <lineage>
        <taxon>Bacteria</taxon>
        <taxon>Bacillati</taxon>
        <taxon>Bacillota</taxon>
        <taxon>Bacilli</taxon>
        <taxon>Bacillales</taxon>
        <taxon>Caryophanaceae</taxon>
        <taxon>Kurthia</taxon>
    </lineage>
</organism>
<keyword evidence="1" id="KW-0472">Membrane</keyword>
<dbReference type="InterPro" id="IPR021359">
    <property type="entry name" value="DUF2812"/>
</dbReference>
<proteinExistence type="predicted"/>
<evidence type="ECO:0008006" key="4">
    <source>
        <dbReference type="Google" id="ProtNLM"/>
    </source>
</evidence>
<keyword evidence="1" id="KW-0812">Transmembrane</keyword>
<keyword evidence="1" id="KW-1133">Transmembrane helix</keyword>
<comment type="caution">
    <text evidence="2">The sequence shown here is derived from an EMBL/GenBank/DDBJ whole genome shotgun (WGS) entry which is preliminary data.</text>
</comment>